<dbReference type="RefSeq" id="WP_302079802.1">
    <property type="nucleotide sequence ID" value="NZ_JAUKWQ010000016.1"/>
</dbReference>
<dbReference type="EMBL" id="JAUKWQ010000016">
    <property type="protein sequence ID" value="MDO1585520.1"/>
    <property type="molecule type" value="Genomic_DNA"/>
</dbReference>
<comment type="caution">
    <text evidence="1">The sequence shown here is derived from an EMBL/GenBank/DDBJ whole genome shotgun (WGS) entry which is preliminary data.</text>
</comment>
<keyword evidence="2" id="KW-1185">Reference proteome</keyword>
<reference evidence="1" key="1">
    <citation type="journal article" date="2015" name="Int. J. Syst. Evol. Microbiol.">
        <title>Rhizobium oryzicola sp. nov., potential plant-growth-promoting endophytic bacteria isolated from rice roots.</title>
        <authorList>
            <person name="Zhang X.X."/>
            <person name="Gao J.S."/>
            <person name="Cao Y.H."/>
            <person name="Sheirdil R.A."/>
            <person name="Wang X.C."/>
            <person name="Zhang L."/>
        </authorList>
    </citation>
    <scope>NUCLEOTIDE SEQUENCE</scope>
    <source>
        <strain evidence="1">05753</strain>
    </source>
</reference>
<evidence type="ECO:0008006" key="3">
    <source>
        <dbReference type="Google" id="ProtNLM"/>
    </source>
</evidence>
<evidence type="ECO:0000313" key="2">
    <source>
        <dbReference type="Proteomes" id="UP001169006"/>
    </source>
</evidence>
<organism evidence="1 2">
    <name type="scientific">Rhizobium oryzicola</name>
    <dbReference type="NCBI Taxonomy" id="1232668"/>
    <lineage>
        <taxon>Bacteria</taxon>
        <taxon>Pseudomonadati</taxon>
        <taxon>Pseudomonadota</taxon>
        <taxon>Alphaproteobacteria</taxon>
        <taxon>Hyphomicrobiales</taxon>
        <taxon>Rhizobiaceae</taxon>
        <taxon>Rhizobium/Agrobacterium group</taxon>
        <taxon>Rhizobium</taxon>
    </lineage>
</organism>
<gene>
    <name evidence="1" type="ORF">Q2T52_25825</name>
</gene>
<protein>
    <recommendedName>
        <fullName evidence="3">Abi-like protein</fullName>
    </recommendedName>
</protein>
<evidence type="ECO:0000313" key="1">
    <source>
        <dbReference type="EMBL" id="MDO1585520.1"/>
    </source>
</evidence>
<sequence length="218" mass="25222">MPFTPEEIHSLPSVLSAPRFATYLAEKASDKEAALELYRWNMEVSAAFLVPLQICEVSVRNSIVTAIENTYGANWPWEKGFEISLRNPQRGYSPRRDLTDLARRLPTAGKIVAELKFVFWERMFTLSHDKTIWNSQLMTVFPNADPAKTVQQLRSEGFDKLQKVRDLRNRIAHHEPIFRRNVQQEYDRIRSIVAWTDVTTADWLDKVETVTAMIATKP</sequence>
<proteinExistence type="predicted"/>
<reference evidence="1" key="2">
    <citation type="submission" date="2023-07" db="EMBL/GenBank/DDBJ databases">
        <authorList>
            <person name="Sun H."/>
        </authorList>
    </citation>
    <scope>NUCLEOTIDE SEQUENCE</scope>
    <source>
        <strain evidence="1">05753</strain>
    </source>
</reference>
<dbReference type="Proteomes" id="UP001169006">
    <property type="component" value="Unassembled WGS sequence"/>
</dbReference>
<name>A0ABT8T4L6_9HYPH</name>
<accession>A0ABT8T4L6</accession>